<accession>A0A6N6VVA4</accession>
<feature type="transmembrane region" description="Helical" evidence="7">
    <location>
        <begin position="184"/>
        <end position="205"/>
    </location>
</feature>
<protein>
    <submittedName>
        <fullName evidence="9">DedA family protein</fullName>
    </submittedName>
</protein>
<dbReference type="PANTHER" id="PTHR30353:SF0">
    <property type="entry name" value="TRANSMEMBRANE PROTEIN"/>
    <property type="match status" value="1"/>
</dbReference>
<comment type="similarity">
    <text evidence="2 7">Belongs to the DedA family.</text>
</comment>
<evidence type="ECO:0000256" key="7">
    <source>
        <dbReference type="RuleBase" id="RU367016"/>
    </source>
</evidence>
<dbReference type="RefSeq" id="WP_153417918.1">
    <property type="nucleotide sequence ID" value="NZ_WFLM01000001.1"/>
</dbReference>
<sequence length="215" mass="24112">MDFINSILQFLFSVLKDPIKLIQVVGYTGLILIVFAETGLLIGFFLPGDSLLIAAGLFAAKGDMNILILISTLTVAAIVGDAVGFYIGRKLGPKLYNKEDSFFFRKKHLIAAHEFYEKHGGKTIIIARFIPIIRTFAPTVAGAAEMNYFRFAMFNIIGGFLWVWSMLLGGFYLGRVFGDKINDYIHYLIIGVIFVSFIPIIIKWIKTRKETNKVA</sequence>
<dbReference type="Proteomes" id="UP000437748">
    <property type="component" value="Unassembled WGS sequence"/>
</dbReference>
<evidence type="ECO:0000259" key="8">
    <source>
        <dbReference type="Pfam" id="PF09335"/>
    </source>
</evidence>
<reference evidence="9 10" key="1">
    <citation type="submission" date="2019-10" db="EMBL/GenBank/DDBJ databases">
        <title>New species of Slilvanegrellaceae.</title>
        <authorList>
            <person name="Pitt A."/>
            <person name="Hahn M.W."/>
        </authorList>
    </citation>
    <scope>NUCLEOTIDE SEQUENCE [LARGE SCALE GENOMIC DNA]</scope>
    <source>
        <strain evidence="9 10">SP-Ram-0.45-NSY-1</strain>
    </source>
</reference>
<proteinExistence type="inferred from homology"/>
<comment type="subcellular location">
    <subcellularLocation>
        <location evidence="1 7">Cell membrane</location>
        <topology evidence="1 7">Multi-pass membrane protein</topology>
    </subcellularLocation>
</comment>
<gene>
    <name evidence="9" type="ORF">GCL60_00370</name>
</gene>
<evidence type="ECO:0000256" key="3">
    <source>
        <dbReference type="ARBA" id="ARBA00022475"/>
    </source>
</evidence>
<keyword evidence="10" id="KW-1185">Reference proteome</keyword>
<comment type="caution">
    <text evidence="9">The sequence shown here is derived from an EMBL/GenBank/DDBJ whole genome shotgun (WGS) entry which is preliminary data.</text>
</comment>
<dbReference type="GO" id="GO:0005886">
    <property type="term" value="C:plasma membrane"/>
    <property type="evidence" value="ECO:0007669"/>
    <property type="project" value="UniProtKB-SubCell"/>
</dbReference>
<keyword evidence="6 7" id="KW-0472">Membrane</keyword>
<feature type="transmembrane region" description="Helical" evidence="7">
    <location>
        <begin position="66"/>
        <end position="88"/>
    </location>
</feature>
<feature type="transmembrane region" description="Helical" evidence="7">
    <location>
        <begin position="151"/>
        <end position="172"/>
    </location>
</feature>
<dbReference type="EMBL" id="WFLM01000001">
    <property type="protein sequence ID" value="KAB8040403.1"/>
    <property type="molecule type" value="Genomic_DNA"/>
</dbReference>
<organism evidence="9 10">
    <name type="scientific">Silvanigrella paludirubra</name>
    <dbReference type="NCBI Taxonomy" id="2499159"/>
    <lineage>
        <taxon>Bacteria</taxon>
        <taxon>Pseudomonadati</taxon>
        <taxon>Bdellovibrionota</taxon>
        <taxon>Oligoflexia</taxon>
        <taxon>Silvanigrellales</taxon>
        <taxon>Silvanigrellaceae</taxon>
        <taxon>Silvanigrella</taxon>
    </lineage>
</organism>
<name>A0A6N6VVA4_9BACT</name>
<dbReference type="PANTHER" id="PTHR30353">
    <property type="entry name" value="INNER MEMBRANE PROTEIN DEDA-RELATED"/>
    <property type="match status" value="1"/>
</dbReference>
<evidence type="ECO:0000256" key="1">
    <source>
        <dbReference type="ARBA" id="ARBA00004651"/>
    </source>
</evidence>
<evidence type="ECO:0000256" key="2">
    <source>
        <dbReference type="ARBA" id="ARBA00010792"/>
    </source>
</evidence>
<evidence type="ECO:0000256" key="6">
    <source>
        <dbReference type="ARBA" id="ARBA00023136"/>
    </source>
</evidence>
<keyword evidence="3 7" id="KW-1003">Cell membrane</keyword>
<keyword evidence="4 7" id="KW-0812">Transmembrane</keyword>
<evidence type="ECO:0000256" key="4">
    <source>
        <dbReference type="ARBA" id="ARBA00022692"/>
    </source>
</evidence>
<feature type="transmembrane region" description="Helical" evidence="7">
    <location>
        <begin position="21"/>
        <end position="46"/>
    </location>
</feature>
<evidence type="ECO:0000313" key="9">
    <source>
        <dbReference type="EMBL" id="KAB8040403.1"/>
    </source>
</evidence>
<dbReference type="InterPro" id="IPR032818">
    <property type="entry name" value="DedA-like"/>
</dbReference>
<evidence type="ECO:0000256" key="5">
    <source>
        <dbReference type="ARBA" id="ARBA00022989"/>
    </source>
</evidence>
<dbReference type="OrthoDB" id="5291705at2"/>
<dbReference type="InterPro" id="IPR032816">
    <property type="entry name" value="VTT_dom"/>
</dbReference>
<keyword evidence="5 7" id="KW-1133">Transmembrane helix</keyword>
<dbReference type="AlphaFoldDB" id="A0A6N6VVA4"/>
<feature type="domain" description="VTT" evidence="8">
    <location>
        <begin position="46"/>
        <end position="164"/>
    </location>
</feature>
<evidence type="ECO:0000313" key="10">
    <source>
        <dbReference type="Proteomes" id="UP000437748"/>
    </source>
</evidence>
<dbReference type="Pfam" id="PF09335">
    <property type="entry name" value="VTT_dom"/>
    <property type="match status" value="1"/>
</dbReference>